<keyword evidence="4" id="KW-1185">Reference proteome</keyword>
<dbReference type="InterPro" id="IPR006976">
    <property type="entry name" value="VanZ-like"/>
</dbReference>
<evidence type="ECO:0000313" key="3">
    <source>
        <dbReference type="EMBL" id="MDM4018830.1"/>
    </source>
</evidence>
<feature type="transmembrane region" description="Helical" evidence="1">
    <location>
        <begin position="377"/>
        <end position="398"/>
    </location>
</feature>
<organism evidence="3 4">
    <name type="scientific">Roseiconus lacunae</name>
    <dbReference type="NCBI Taxonomy" id="2605694"/>
    <lineage>
        <taxon>Bacteria</taxon>
        <taxon>Pseudomonadati</taxon>
        <taxon>Planctomycetota</taxon>
        <taxon>Planctomycetia</taxon>
        <taxon>Pirellulales</taxon>
        <taxon>Pirellulaceae</taxon>
        <taxon>Roseiconus</taxon>
    </lineage>
</organism>
<feature type="transmembrane region" description="Helical" evidence="1">
    <location>
        <begin position="410"/>
        <end position="432"/>
    </location>
</feature>
<dbReference type="Proteomes" id="UP001239462">
    <property type="component" value="Unassembled WGS sequence"/>
</dbReference>
<feature type="domain" description="VanZ-like" evidence="2">
    <location>
        <begin position="44"/>
        <end position="150"/>
    </location>
</feature>
<dbReference type="EMBL" id="JASZZN010000027">
    <property type="protein sequence ID" value="MDM4018830.1"/>
    <property type="molecule type" value="Genomic_DNA"/>
</dbReference>
<feature type="transmembrane region" description="Helical" evidence="1">
    <location>
        <begin position="176"/>
        <end position="196"/>
    </location>
</feature>
<feature type="transmembrane region" description="Helical" evidence="1">
    <location>
        <begin position="327"/>
        <end position="346"/>
    </location>
</feature>
<feature type="transmembrane region" description="Helical" evidence="1">
    <location>
        <begin position="25"/>
        <end position="44"/>
    </location>
</feature>
<evidence type="ECO:0000256" key="1">
    <source>
        <dbReference type="SAM" id="Phobius"/>
    </source>
</evidence>
<keyword evidence="1" id="KW-0472">Membrane</keyword>
<feature type="transmembrane region" description="Helical" evidence="1">
    <location>
        <begin position="137"/>
        <end position="156"/>
    </location>
</feature>
<reference evidence="3 4" key="1">
    <citation type="submission" date="2023-06" db="EMBL/GenBank/DDBJ databases">
        <title>Roseiconus lacunae JC819 isolated from Gulf of Mannar region, Tamil Nadu.</title>
        <authorList>
            <person name="Pk S."/>
            <person name="Ch S."/>
            <person name="Ch V.R."/>
        </authorList>
    </citation>
    <scope>NUCLEOTIDE SEQUENCE [LARGE SCALE GENOMIC DNA]</scope>
    <source>
        <strain evidence="3 4">JC819</strain>
    </source>
</reference>
<dbReference type="RefSeq" id="WP_289166795.1">
    <property type="nucleotide sequence ID" value="NZ_JASZZN010000027.1"/>
</dbReference>
<protein>
    <recommendedName>
        <fullName evidence="2">VanZ-like domain-containing protein</fullName>
    </recommendedName>
</protein>
<evidence type="ECO:0000313" key="4">
    <source>
        <dbReference type="Proteomes" id="UP001239462"/>
    </source>
</evidence>
<feature type="transmembrane region" description="Helical" evidence="1">
    <location>
        <begin position="438"/>
        <end position="462"/>
    </location>
</feature>
<feature type="transmembrane region" description="Helical" evidence="1">
    <location>
        <begin position="74"/>
        <end position="93"/>
    </location>
</feature>
<dbReference type="Pfam" id="PF04892">
    <property type="entry name" value="VanZ"/>
    <property type="match status" value="1"/>
</dbReference>
<feature type="transmembrane region" description="Helical" evidence="1">
    <location>
        <begin position="288"/>
        <end position="306"/>
    </location>
</feature>
<proteinExistence type="predicted"/>
<sequence>MDNSSETEIADRPDRRSTPRLSSRALFGWCVLGCSLALAVGSWAPFQFRGATLIDAWDAFISVSRAHRFSRSDFAANLMLGIPISFCILGWFGSTRNLSMAGQSLLALLYVLALSVCCELGQAWIVNRTPSCLDMVAQALGALIGVVLWWRIGTWLNANVQMFFRSRHATTRGQAAAWMVACGILLWTVLPLDVLISPVEIAQKWAVGRIELVPFTLHDVSYFDVVRQALLSFMLAIPLGVCCLLLFGKTLQITESASAFILSALATGVLPELIQVPIASRVASATDALFGTVGAAFGLAIGRLLVSGDAAERSASPDRAMHWPTMGFLVAVCYFVLLCLMSWYPFEFVTDKTELRDAIRSLQDAPFADFRGGSLGVIFSLFRVSVLSAILGALLGVSTALIKNPVKRKILGATMLVASLAAMSLLELGLVLEASHHGGGLGLLCRFVSLPIGFFLGVTLVIGDSRTDDH</sequence>
<name>A0ABT7PQU3_9BACT</name>
<comment type="caution">
    <text evidence="3">The sequence shown here is derived from an EMBL/GenBank/DDBJ whole genome shotgun (WGS) entry which is preliminary data.</text>
</comment>
<evidence type="ECO:0000259" key="2">
    <source>
        <dbReference type="Pfam" id="PF04892"/>
    </source>
</evidence>
<keyword evidence="1" id="KW-1133">Transmembrane helix</keyword>
<accession>A0ABT7PQU3</accession>
<feature type="transmembrane region" description="Helical" evidence="1">
    <location>
        <begin position="105"/>
        <end position="125"/>
    </location>
</feature>
<feature type="transmembrane region" description="Helical" evidence="1">
    <location>
        <begin position="229"/>
        <end position="247"/>
    </location>
</feature>
<feature type="transmembrane region" description="Helical" evidence="1">
    <location>
        <begin position="259"/>
        <end position="276"/>
    </location>
</feature>
<keyword evidence="1" id="KW-0812">Transmembrane</keyword>
<gene>
    <name evidence="3" type="ORF">QTN89_25475</name>
</gene>